<feature type="compositionally biased region" description="Low complexity" evidence="1">
    <location>
        <begin position="16"/>
        <end position="43"/>
    </location>
</feature>
<sequence>MPADKVRRTGGPVAGPGPALAPTAAEAKAEAPAAAPAAAPAKAKAPRYTVVREETIETKQGPALSGDLRRSPASVGPGDYPQGESNPCLQDENLIS</sequence>
<organism evidence="2">
    <name type="scientific">marine sediment metagenome</name>
    <dbReference type="NCBI Taxonomy" id="412755"/>
    <lineage>
        <taxon>unclassified sequences</taxon>
        <taxon>metagenomes</taxon>
        <taxon>ecological metagenomes</taxon>
    </lineage>
</organism>
<evidence type="ECO:0000313" key="2">
    <source>
        <dbReference type="EMBL" id="KKL90463.1"/>
    </source>
</evidence>
<name>A0A0F9FVX7_9ZZZZ</name>
<feature type="region of interest" description="Disordered" evidence="1">
    <location>
        <begin position="1"/>
        <end position="96"/>
    </location>
</feature>
<dbReference type="AlphaFoldDB" id="A0A0F9FVX7"/>
<accession>A0A0F9FVX7</accession>
<comment type="caution">
    <text evidence="2">The sequence shown here is derived from an EMBL/GenBank/DDBJ whole genome shotgun (WGS) entry which is preliminary data.</text>
</comment>
<protein>
    <submittedName>
        <fullName evidence="2">Uncharacterized protein</fullName>
    </submittedName>
</protein>
<dbReference type="EMBL" id="LAZR01020000">
    <property type="protein sequence ID" value="KKL90463.1"/>
    <property type="molecule type" value="Genomic_DNA"/>
</dbReference>
<evidence type="ECO:0000256" key="1">
    <source>
        <dbReference type="SAM" id="MobiDB-lite"/>
    </source>
</evidence>
<proteinExistence type="predicted"/>
<gene>
    <name evidence="2" type="ORF">LCGC14_1904410</name>
</gene>
<feature type="compositionally biased region" description="Polar residues" evidence="1">
    <location>
        <begin position="83"/>
        <end position="96"/>
    </location>
</feature>
<reference evidence="2" key="1">
    <citation type="journal article" date="2015" name="Nature">
        <title>Complex archaea that bridge the gap between prokaryotes and eukaryotes.</title>
        <authorList>
            <person name="Spang A."/>
            <person name="Saw J.H."/>
            <person name="Jorgensen S.L."/>
            <person name="Zaremba-Niedzwiedzka K."/>
            <person name="Martijn J."/>
            <person name="Lind A.E."/>
            <person name="van Eijk R."/>
            <person name="Schleper C."/>
            <person name="Guy L."/>
            <person name="Ettema T.J."/>
        </authorList>
    </citation>
    <scope>NUCLEOTIDE SEQUENCE</scope>
</reference>